<reference evidence="1" key="1">
    <citation type="submission" date="2018-05" db="EMBL/GenBank/DDBJ databases">
        <authorList>
            <person name="Lanie J.A."/>
            <person name="Ng W.-L."/>
            <person name="Kazmierczak K.M."/>
            <person name="Andrzejewski T.M."/>
            <person name="Davidsen T.M."/>
            <person name="Wayne K.J."/>
            <person name="Tettelin H."/>
            <person name="Glass J.I."/>
            <person name="Rusch D."/>
            <person name="Podicherti R."/>
            <person name="Tsui H.-C.T."/>
            <person name="Winkler M.E."/>
        </authorList>
    </citation>
    <scope>NUCLEOTIDE SEQUENCE</scope>
</reference>
<organism evidence="1">
    <name type="scientific">marine metagenome</name>
    <dbReference type="NCBI Taxonomy" id="408172"/>
    <lineage>
        <taxon>unclassified sequences</taxon>
        <taxon>metagenomes</taxon>
        <taxon>ecological metagenomes</taxon>
    </lineage>
</organism>
<dbReference type="Gene3D" id="2.60.40.1190">
    <property type="match status" value="1"/>
</dbReference>
<evidence type="ECO:0000313" key="1">
    <source>
        <dbReference type="EMBL" id="SVE32863.1"/>
    </source>
</evidence>
<gene>
    <name evidence="1" type="ORF">METZ01_LOCUS485717</name>
</gene>
<evidence type="ECO:0008006" key="2">
    <source>
        <dbReference type="Google" id="ProtNLM"/>
    </source>
</evidence>
<proteinExistence type="predicted"/>
<dbReference type="AlphaFoldDB" id="A0A383CLD2"/>
<dbReference type="EMBL" id="UINC01209721">
    <property type="protein sequence ID" value="SVE32863.1"/>
    <property type="molecule type" value="Genomic_DNA"/>
</dbReference>
<feature type="non-terminal residue" evidence="1">
    <location>
        <position position="240"/>
    </location>
</feature>
<protein>
    <recommendedName>
        <fullName evidence="2">Carbohydrate-binding domain-containing protein</fullName>
    </recommendedName>
</protein>
<sequence>LDSRDFSSLQVGSPSSDDLAVRIHLAWNMGTQRLYMAMQRTDDIYINQYAGGDPPNFFGADHLEFYVDGDHSGGQYACGPPDGTEAQVRLYVGAQAQRYAVIAEAPDAIVFGFESFASGWASLPPWADVRTRQIGVEPTETRFELYTTLWDNLNWNGPDASIRTLLQPGNIIGLQIGVIDHDALGSGGIRYSITSLLERPPLVCFAENFVDARLVPCDRGDCTQADLSAVRPDSWGRIKA</sequence>
<accession>A0A383CLD2</accession>
<feature type="non-terminal residue" evidence="1">
    <location>
        <position position="1"/>
    </location>
</feature>
<name>A0A383CLD2_9ZZZZ</name>